<gene>
    <name evidence="2" type="ORF">FCL40_12245</name>
</gene>
<dbReference type="GO" id="GO:0035091">
    <property type="term" value="F:phosphatidylinositol binding"/>
    <property type="evidence" value="ECO:0007669"/>
    <property type="project" value="TreeGrafter"/>
</dbReference>
<dbReference type="GO" id="GO:0005525">
    <property type="term" value="F:GTP binding"/>
    <property type="evidence" value="ECO:0007669"/>
    <property type="project" value="TreeGrafter"/>
</dbReference>
<dbReference type="AlphaFoldDB" id="A0A4U1BCP5"/>
<dbReference type="Proteomes" id="UP000305674">
    <property type="component" value="Unassembled WGS sequence"/>
</dbReference>
<dbReference type="PANTHER" id="PTHR34932:SF1">
    <property type="entry name" value="TRPL TRANSLOCATION DEFECT PROTEIN 14"/>
    <property type="match status" value="1"/>
</dbReference>
<dbReference type="SUPFAM" id="SSF52540">
    <property type="entry name" value="P-loop containing nucleoside triphosphate hydrolases"/>
    <property type="match status" value="1"/>
</dbReference>
<reference evidence="2 3" key="1">
    <citation type="submission" date="2019-04" db="EMBL/GenBank/DDBJ databases">
        <authorList>
            <person name="Hwang J.C."/>
        </authorList>
    </citation>
    <scope>NUCLEOTIDE SEQUENCE [LARGE SCALE GENOMIC DNA]</scope>
    <source>
        <strain evidence="2 3">IMCC35001</strain>
    </source>
</reference>
<dbReference type="GO" id="GO:0070300">
    <property type="term" value="F:phosphatidic acid binding"/>
    <property type="evidence" value="ECO:0007669"/>
    <property type="project" value="TreeGrafter"/>
</dbReference>
<accession>A0A4U1BCP5</accession>
<comment type="caution">
    <text evidence="2">The sequence shown here is derived from an EMBL/GenBank/DDBJ whole genome shotgun (WGS) entry which is preliminary data.</text>
</comment>
<evidence type="ECO:0000313" key="3">
    <source>
        <dbReference type="Proteomes" id="UP000305674"/>
    </source>
</evidence>
<dbReference type="InterPro" id="IPR027417">
    <property type="entry name" value="P-loop_NTPase"/>
</dbReference>
<sequence length="200" mass="22187">MTRQLKVVVTGGPGGGKTTALDLFRRELSHKIAIVPEAATLLFSSGINRSDDPLVLKSIQKTIFSLQQNLEAIQQSAYPDRLLVCDRGSLDGLAYWPGEEAEFFEAVDTTLEAEFARYDAVIFFESAATTGQDISSNNPARHESTEQAAVLDRKLQTVWSKHPNFHFVANSASFFRKIAFGIMTIENVINHHSRSAESQR</sequence>
<protein>
    <recommendedName>
        <fullName evidence="1">NadR/Ttd14 AAA domain-containing protein</fullName>
    </recommendedName>
</protein>
<name>A0A4U1BCP5_9GAMM</name>
<dbReference type="PANTHER" id="PTHR34932">
    <property type="entry name" value="TRPL TRANSLOCATION DEFECT PROTEIN 14"/>
    <property type="match status" value="1"/>
</dbReference>
<evidence type="ECO:0000259" key="1">
    <source>
        <dbReference type="Pfam" id="PF13521"/>
    </source>
</evidence>
<dbReference type="OrthoDB" id="5638848at2"/>
<dbReference type="EMBL" id="SWCI01000007">
    <property type="protein sequence ID" value="TKB48474.1"/>
    <property type="molecule type" value="Genomic_DNA"/>
</dbReference>
<keyword evidence="3" id="KW-1185">Reference proteome</keyword>
<dbReference type="RefSeq" id="WP_136853585.1">
    <property type="nucleotide sequence ID" value="NZ_SWCI01000007.1"/>
</dbReference>
<proteinExistence type="predicted"/>
<dbReference type="InterPro" id="IPR038727">
    <property type="entry name" value="NadR/Ttd14_AAA_dom"/>
</dbReference>
<dbReference type="InterPro" id="IPR053227">
    <property type="entry name" value="TRPL-trafficking_regulator"/>
</dbReference>
<feature type="domain" description="NadR/Ttd14 AAA" evidence="1">
    <location>
        <begin position="6"/>
        <end position="167"/>
    </location>
</feature>
<dbReference type="Gene3D" id="3.40.50.300">
    <property type="entry name" value="P-loop containing nucleotide triphosphate hydrolases"/>
    <property type="match status" value="1"/>
</dbReference>
<organism evidence="2 3">
    <name type="scientific">Ferrimonas sediminicola</name>
    <dbReference type="NCBI Taxonomy" id="2569538"/>
    <lineage>
        <taxon>Bacteria</taxon>
        <taxon>Pseudomonadati</taxon>
        <taxon>Pseudomonadota</taxon>
        <taxon>Gammaproteobacteria</taxon>
        <taxon>Alteromonadales</taxon>
        <taxon>Ferrimonadaceae</taxon>
        <taxon>Ferrimonas</taxon>
    </lineage>
</organism>
<evidence type="ECO:0000313" key="2">
    <source>
        <dbReference type="EMBL" id="TKB48474.1"/>
    </source>
</evidence>
<dbReference type="Pfam" id="PF13521">
    <property type="entry name" value="AAA_28"/>
    <property type="match status" value="1"/>
</dbReference>